<reference evidence="2 3" key="1">
    <citation type="submission" date="2020-07" db="EMBL/GenBank/DDBJ databases">
        <title>Comparative genomics of pyrophilous fungi reveals a link between fire events and developmental genes.</title>
        <authorList>
            <consortium name="DOE Joint Genome Institute"/>
            <person name="Steindorff A.S."/>
            <person name="Carver A."/>
            <person name="Calhoun S."/>
            <person name="Stillman K."/>
            <person name="Liu H."/>
            <person name="Lipzen A."/>
            <person name="Pangilinan J."/>
            <person name="Labutti K."/>
            <person name="Bruns T.D."/>
            <person name="Grigoriev I.V."/>
        </authorList>
    </citation>
    <scope>NUCLEOTIDE SEQUENCE [LARGE SCALE GENOMIC DNA]</scope>
    <source>
        <strain evidence="2 3">CBS 144469</strain>
    </source>
</reference>
<organism evidence="2 3">
    <name type="scientific">Ephemerocybe angulata</name>
    <dbReference type="NCBI Taxonomy" id="980116"/>
    <lineage>
        <taxon>Eukaryota</taxon>
        <taxon>Fungi</taxon>
        <taxon>Dikarya</taxon>
        <taxon>Basidiomycota</taxon>
        <taxon>Agaricomycotina</taxon>
        <taxon>Agaricomycetes</taxon>
        <taxon>Agaricomycetidae</taxon>
        <taxon>Agaricales</taxon>
        <taxon>Agaricineae</taxon>
        <taxon>Psathyrellaceae</taxon>
        <taxon>Ephemerocybe</taxon>
    </lineage>
</organism>
<protein>
    <submittedName>
        <fullName evidence="2">Uncharacterized protein</fullName>
    </submittedName>
</protein>
<evidence type="ECO:0000313" key="3">
    <source>
        <dbReference type="Proteomes" id="UP000521943"/>
    </source>
</evidence>
<feature type="compositionally biased region" description="Basic residues" evidence="1">
    <location>
        <begin position="10"/>
        <end position="20"/>
    </location>
</feature>
<dbReference type="Proteomes" id="UP000521943">
    <property type="component" value="Unassembled WGS sequence"/>
</dbReference>
<name>A0A8H6I7C3_9AGAR</name>
<comment type="caution">
    <text evidence="2">The sequence shown here is derived from an EMBL/GenBank/DDBJ whole genome shotgun (WGS) entry which is preliminary data.</text>
</comment>
<evidence type="ECO:0000256" key="1">
    <source>
        <dbReference type="SAM" id="MobiDB-lite"/>
    </source>
</evidence>
<proteinExistence type="predicted"/>
<sequence>MTTTGSTRPTRARCRARRAGVRPGLDRQRKGRSSSTLWPTTSSNSRLTSTVDCPEGCDDGLQPLAQPFAASSPVPQPKRATFVPDSGTKMALNSRRRPAAQNFVCKPIYIAHSLRTHQNSSPGPLVTARALAHELRRRFVTRRVYSRLQRISSRLEHGSMRHQYLDPRSLRRSGWRKSIHARH</sequence>
<gene>
    <name evidence="2" type="ORF">DFP72DRAFT_150637</name>
</gene>
<dbReference type="AlphaFoldDB" id="A0A8H6I7C3"/>
<dbReference type="EMBL" id="JACGCI010000016">
    <property type="protein sequence ID" value="KAF6759232.1"/>
    <property type="molecule type" value="Genomic_DNA"/>
</dbReference>
<feature type="region of interest" description="Disordered" evidence="1">
    <location>
        <begin position="1"/>
        <end position="84"/>
    </location>
</feature>
<feature type="compositionally biased region" description="Polar residues" evidence="1">
    <location>
        <begin position="33"/>
        <end position="51"/>
    </location>
</feature>
<keyword evidence="3" id="KW-1185">Reference proteome</keyword>
<evidence type="ECO:0000313" key="2">
    <source>
        <dbReference type="EMBL" id="KAF6759232.1"/>
    </source>
</evidence>
<accession>A0A8H6I7C3</accession>